<keyword evidence="1" id="KW-0963">Cytoplasm</keyword>
<evidence type="ECO:0000259" key="6">
    <source>
        <dbReference type="PROSITE" id="PS50110"/>
    </source>
</evidence>
<dbReference type="SUPFAM" id="SSF52738">
    <property type="entry name" value="Methylesterase CheB, C-terminal domain"/>
    <property type="match status" value="1"/>
</dbReference>
<dbReference type="GO" id="GO:0008984">
    <property type="term" value="F:protein-glutamate methylesterase activity"/>
    <property type="evidence" value="ECO:0007669"/>
    <property type="project" value="UniProtKB-EC"/>
</dbReference>
<dbReference type="InterPro" id="IPR011006">
    <property type="entry name" value="CheY-like_superfamily"/>
</dbReference>
<evidence type="ECO:0000256" key="4">
    <source>
        <dbReference type="ARBA" id="ARBA00039140"/>
    </source>
</evidence>
<proteinExistence type="inferred from homology"/>
<dbReference type="InterPro" id="IPR008248">
    <property type="entry name" value="CheB-like"/>
</dbReference>
<accession>A0A485M2L8</accession>
<dbReference type="PANTHER" id="PTHR42872:SF6">
    <property type="entry name" value="PROTEIN-GLUTAMATE METHYLESTERASE_PROTEIN-GLUTAMINE GLUTAMINASE"/>
    <property type="match status" value="1"/>
</dbReference>
<dbReference type="PIRSF" id="PIRSF000876">
    <property type="entry name" value="RR_chemtxs_CheB"/>
    <property type="match status" value="1"/>
</dbReference>
<dbReference type="NCBIfam" id="NF009206">
    <property type="entry name" value="PRK12555.1"/>
    <property type="match status" value="1"/>
</dbReference>
<sequence length="355" mass="38257">MDKIKVLIIDDSALVRKLLTEVLDNDPQIQVVGSAPDPIIAIRKIKSLKPDVITLDVEMPKMDGLTFLEKLMKIHPMPVLMFSSLTQRGAEATMKALSLGAIDFVAKPKIRLTESMEDLRSDLIMKVKAAATAKLKKAVAPIMSVPPRHSMDEVIRPRKVSAAQEGEKVLVIGASTGGTVAIEQILNKLPADSPPTLIVQHMPPLFTRSFAQRVNGLTEMEILEAQDHDPLKRGTALIAPGGSHMIINKGSTGYYVTVKDGPPVNRHKPSVDVLFRSAANTLGSNAIGIILTGMGDDGARGLKEMKDAGAFTIAQDEESCVVFGMPKVAIEMGAVDKVLPLQSIAKFILSMTKSE</sequence>
<evidence type="ECO:0000256" key="5">
    <source>
        <dbReference type="ARBA" id="ARBA00048267"/>
    </source>
</evidence>
<dbReference type="HAMAP" id="MF_00099">
    <property type="entry name" value="CheB_chemtxs"/>
    <property type="match status" value="1"/>
</dbReference>
<evidence type="ECO:0000259" key="7">
    <source>
        <dbReference type="PROSITE" id="PS50122"/>
    </source>
</evidence>
<evidence type="ECO:0000256" key="2">
    <source>
        <dbReference type="ARBA" id="ARBA00022500"/>
    </source>
</evidence>
<comment type="catalytic activity">
    <reaction evidence="5">
        <text>[protein]-L-glutamate 5-O-methyl ester + H2O = L-glutamyl-[protein] + methanol + H(+)</text>
        <dbReference type="Rhea" id="RHEA:23236"/>
        <dbReference type="Rhea" id="RHEA-COMP:10208"/>
        <dbReference type="Rhea" id="RHEA-COMP:10311"/>
        <dbReference type="ChEBI" id="CHEBI:15377"/>
        <dbReference type="ChEBI" id="CHEBI:15378"/>
        <dbReference type="ChEBI" id="CHEBI:17790"/>
        <dbReference type="ChEBI" id="CHEBI:29973"/>
        <dbReference type="ChEBI" id="CHEBI:82795"/>
        <dbReference type="EC" id="3.1.1.61"/>
    </reaction>
</comment>
<dbReference type="GO" id="GO:0005737">
    <property type="term" value="C:cytoplasm"/>
    <property type="evidence" value="ECO:0007669"/>
    <property type="project" value="InterPro"/>
</dbReference>
<organism evidence="8">
    <name type="scientific">anaerobic digester metagenome</name>
    <dbReference type="NCBI Taxonomy" id="1263854"/>
    <lineage>
        <taxon>unclassified sequences</taxon>
        <taxon>metagenomes</taxon>
        <taxon>ecological metagenomes</taxon>
    </lineage>
</organism>
<dbReference type="SUPFAM" id="SSF52172">
    <property type="entry name" value="CheY-like"/>
    <property type="match status" value="1"/>
</dbReference>
<keyword evidence="2" id="KW-0145">Chemotaxis</keyword>
<name>A0A485M2L8_9ZZZZ</name>
<dbReference type="GO" id="GO:0000156">
    <property type="term" value="F:phosphorelay response regulator activity"/>
    <property type="evidence" value="ECO:0007669"/>
    <property type="project" value="InterPro"/>
</dbReference>
<dbReference type="AlphaFoldDB" id="A0A485M2L8"/>
<dbReference type="CDD" id="cd17541">
    <property type="entry name" value="REC_CheB-like"/>
    <property type="match status" value="1"/>
</dbReference>
<gene>
    <name evidence="8" type="primary">cheB</name>
    <name evidence="8" type="ORF">SCFA_550012</name>
</gene>
<dbReference type="Gene3D" id="3.40.50.2300">
    <property type="match status" value="1"/>
</dbReference>
<dbReference type="Pfam" id="PF00072">
    <property type="entry name" value="Response_reg"/>
    <property type="match status" value="1"/>
</dbReference>
<dbReference type="PROSITE" id="PS50122">
    <property type="entry name" value="CHEB"/>
    <property type="match status" value="1"/>
</dbReference>
<evidence type="ECO:0000313" key="8">
    <source>
        <dbReference type="EMBL" id="VFU16607.1"/>
    </source>
</evidence>
<feature type="domain" description="Response regulatory" evidence="6">
    <location>
        <begin position="5"/>
        <end position="122"/>
    </location>
</feature>
<dbReference type="Gene3D" id="3.40.50.180">
    <property type="entry name" value="Methylesterase CheB, C-terminal domain"/>
    <property type="match status" value="1"/>
</dbReference>
<dbReference type="SMART" id="SM00448">
    <property type="entry name" value="REC"/>
    <property type="match status" value="1"/>
</dbReference>
<dbReference type="InterPro" id="IPR001789">
    <property type="entry name" value="Sig_transdc_resp-reg_receiver"/>
</dbReference>
<dbReference type="Pfam" id="PF01339">
    <property type="entry name" value="CheB_methylest"/>
    <property type="match status" value="1"/>
</dbReference>
<dbReference type="EC" id="3.1.1.61" evidence="4"/>
<dbReference type="InterPro" id="IPR035909">
    <property type="entry name" value="CheB_C"/>
</dbReference>
<evidence type="ECO:0000256" key="1">
    <source>
        <dbReference type="ARBA" id="ARBA00022490"/>
    </source>
</evidence>
<reference evidence="8" key="1">
    <citation type="submission" date="2019-03" db="EMBL/GenBank/DDBJ databases">
        <authorList>
            <person name="Hao L."/>
        </authorList>
    </citation>
    <scope>NUCLEOTIDE SEQUENCE</scope>
</reference>
<dbReference type="NCBIfam" id="NF001965">
    <property type="entry name" value="PRK00742.1"/>
    <property type="match status" value="1"/>
</dbReference>
<protein>
    <recommendedName>
        <fullName evidence="4">protein-glutamate methylesterase</fullName>
        <ecNumber evidence="4">3.1.1.61</ecNumber>
    </recommendedName>
</protein>
<dbReference type="CDD" id="cd16432">
    <property type="entry name" value="CheB_Rec"/>
    <property type="match status" value="1"/>
</dbReference>
<dbReference type="PANTHER" id="PTHR42872">
    <property type="entry name" value="PROTEIN-GLUTAMATE METHYLESTERASE/PROTEIN-GLUTAMINE GLUTAMINASE"/>
    <property type="match status" value="1"/>
</dbReference>
<dbReference type="PROSITE" id="PS50110">
    <property type="entry name" value="RESPONSE_REGULATORY"/>
    <property type="match status" value="1"/>
</dbReference>
<keyword evidence="3 8" id="KW-0378">Hydrolase</keyword>
<dbReference type="GO" id="GO:0006935">
    <property type="term" value="P:chemotaxis"/>
    <property type="evidence" value="ECO:0007669"/>
    <property type="project" value="UniProtKB-KW"/>
</dbReference>
<dbReference type="EMBL" id="CAADRM010000120">
    <property type="protein sequence ID" value="VFU16607.1"/>
    <property type="molecule type" value="Genomic_DNA"/>
</dbReference>
<dbReference type="InterPro" id="IPR000673">
    <property type="entry name" value="Sig_transdc_resp-reg_Me-estase"/>
</dbReference>
<evidence type="ECO:0000256" key="3">
    <source>
        <dbReference type="ARBA" id="ARBA00022801"/>
    </source>
</evidence>
<feature type="domain" description="CheB-type methylesterase" evidence="7">
    <location>
        <begin position="163"/>
        <end position="355"/>
    </location>
</feature>